<name>A0AAN9QVD8_CANGL</name>
<feature type="compositionally biased region" description="Basic and acidic residues" evidence="1">
    <location>
        <begin position="1"/>
        <end position="38"/>
    </location>
</feature>
<evidence type="ECO:0000313" key="3">
    <source>
        <dbReference type="Proteomes" id="UP001367508"/>
    </source>
</evidence>
<keyword evidence="3" id="KW-1185">Reference proteome</keyword>
<evidence type="ECO:0000256" key="1">
    <source>
        <dbReference type="SAM" id="MobiDB-lite"/>
    </source>
</evidence>
<dbReference type="EMBL" id="JAYMYQ010000003">
    <property type="protein sequence ID" value="KAK7344568.1"/>
    <property type="molecule type" value="Genomic_DNA"/>
</dbReference>
<feature type="region of interest" description="Disordered" evidence="1">
    <location>
        <begin position="1"/>
        <end position="73"/>
    </location>
</feature>
<organism evidence="2 3">
    <name type="scientific">Canavalia gladiata</name>
    <name type="common">Sword bean</name>
    <name type="synonym">Dolichos gladiatus</name>
    <dbReference type="NCBI Taxonomy" id="3824"/>
    <lineage>
        <taxon>Eukaryota</taxon>
        <taxon>Viridiplantae</taxon>
        <taxon>Streptophyta</taxon>
        <taxon>Embryophyta</taxon>
        <taxon>Tracheophyta</taxon>
        <taxon>Spermatophyta</taxon>
        <taxon>Magnoliopsida</taxon>
        <taxon>eudicotyledons</taxon>
        <taxon>Gunneridae</taxon>
        <taxon>Pentapetalae</taxon>
        <taxon>rosids</taxon>
        <taxon>fabids</taxon>
        <taxon>Fabales</taxon>
        <taxon>Fabaceae</taxon>
        <taxon>Papilionoideae</taxon>
        <taxon>50 kb inversion clade</taxon>
        <taxon>NPAAA clade</taxon>
        <taxon>indigoferoid/millettioid clade</taxon>
        <taxon>Phaseoleae</taxon>
        <taxon>Canavalia</taxon>
    </lineage>
</organism>
<comment type="caution">
    <text evidence="2">The sequence shown here is derived from an EMBL/GenBank/DDBJ whole genome shotgun (WGS) entry which is preliminary data.</text>
</comment>
<dbReference type="AlphaFoldDB" id="A0AAN9QVD8"/>
<accession>A0AAN9QVD8</accession>
<proteinExistence type="predicted"/>
<reference evidence="2 3" key="1">
    <citation type="submission" date="2024-01" db="EMBL/GenBank/DDBJ databases">
        <title>The genomes of 5 underutilized Papilionoideae crops provide insights into root nodulation and disease resistanc.</title>
        <authorList>
            <person name="Jiang F."/>
        </authorList>
    </citation>
    <scope>NUCLEOTIDE SEQUENCE [LARGE SCALE GENOMIC DNA]</scope>
    <source>
        <strain evidence="2">LVBAO_FW01</strain>
        <tissue evidence="2">Leaves</tissue>
    </source>
</reference>
<evidence type="ECO:0000313" key="2">
    <source>
        <dbReference type="EMBL" id="KAK7344568.1"/>
    </source>
</evidence>
<gene>
    <name evidence="2" type="ORF">VNO77_14320</name>
</gene>
<sequence>MLDNNERSNIDNESHDGPPSKVETKNPKSEDDTLHNDATRTPIPLPGVNNPEPFVSQSNRAFAHPSHSTLSTDQSNYQRLMINHGPVSIEKNSSACINWN</sequence>
<dbReference type="Proteomes" id="UP001367508">
    <property type="component" value="Unassembled WGS sequence"/>
</dbReference>
<feature type="compositionally biased region" description="Polar residues" evidence="1">
    <location>
        <begin position="55"/>
        <end position="73"/>
    </location>
</feature>
<protein>
    <submittedName>
        <fullName evidence="2">Uncharacterized protein</fullName>
    </submittedName>
</protein>